<dbReference type="Gene3D" id="3.10.450.50">
    <property type="match status" value="1"/>
</dbReference>
<evidence type="ECO:0000313" key="2">
    <source>
        <dbReference type="EMBL" id="MFC6035620.1"/>
    </source>
</evidence>
<reference evidence="2 3" key="1">
    <citation type="submission" date="2024-09" db="EMBL/GenBank/DDBJ databases">
        <authorList>
            <person name="Zhang Z.-H."/>
        </authorList>
    </citation>
    <scope>NUCLEOTIDE SEQUENCE [LARGE SCALE GENOMIC DNA]</scope>
    <source>
        <strain evidence="2 3">HHTR114</strain>
    </source>
</reference>
<evidence type="ECO:0000259" key="1">
    <source>
        <dbReference type="Pfam" id="PF13577"/>
    </source>
</evidence>
<dbReference type="SUPFAM" id="SSF54427">
    <property type="entry name" value="NTF2-like"/>
    <property type="match status" value="1"/>
</dbReference>
<dbReference type="RefSeq" id="WP_379878952.1">
    <property type="nucleotide sequence ID" value="NZ_JBHPON010000001.1"/>
</dbReference>
<dbReference type="EMBL" id="JBHPON010000001">
    <property type="protein sequence ID" value="MFC6035620.1"/>
    <property type="molecule type" value="Genomic_DNA"/>
</dbReference>
<keyword evidence="3" id="KW-1185">Reference proteome</keyword>
<dbReference type="InterPro" id="IPR032710">
    <property type="entry name" value="NTF2-like_dom_sf"/>
</dbReference>
<dbReference type="Proteomes" id="UP001596116">
    <property type="component" value="Unassembled WGS sequence"/>
</dbReference>
<feature type="domain" description="SnoaL-like" evidence="1">
    <location>
        <begin position="13"/>
        <end position="137"/>
    </location>
</feature>
<evidence type="ECO:0000313" key="3">
    <source>
        <dbReference type="Proteomes" id="UP001596116"/>
    </source>
</evidence>
<organism evidence="2 3">
    <name type="scientific">Hyphococcus aureus</name>
    <dbReference type="NCBI Taxonomy" id="2666033"/>
    <lineage>
        <taxon>Bacteria</taxon>
        <taxon>Pseudomonadati</taxon>
        <taxon>Pseudomonadota</taxon>
        <taxon>Alphaproteobacteria</taxon>
        <taxon>Parvularculales</taxon>
        <taxon>Parvularculaceae</taxon>
        <taxon>Hyphococcus</taxon>
    </lineage>
</organism>
<dbReference type="Pfam" id="PF13577">
    <property type="entry name" value="SnoaL_4"/>
    <property type="match status" value="1"/>
</dbReference>
<dbReference type="InterPro" id="IPR037401">
    <property type="entry name" value="SnoaL-like"/>
</dbReference>
<proteinExistence type="predicted"/>
<dbReference type="CDD" id="cd00531">
    <property type="entry name" value="NTF2_like"/>
    <property type="match status" value="1"/>
</dbReference>
<sequence>MTQGLPPEDRLDQLASKQELAELSYKYARAIDRADGPVLKSCYHADAIHDHNGVFTGNAHEFADFIMTVKQQQAGATVHEMSNLLFVVDGDEAVGEIYLSSYNELKGSADGMVQLIGGRYLDQYERRGGIWKILHRRVIFDWVETFKTTDSWAQSFAAGGPRGLPSREDASYELLPSNMLC</sequence>
<comment type="caution">
    <text evidence="2">The sequence shown here is derived from an EMBL/GenBank/DDBJ whole genome shotgun (WGS) entry which is preliminary data.</text>
</comment>
<name>A0ABW1KU24_9PROT</name>
<gene>
    <name evidence="2" type="ORF">ACFMB1_08710</name>
</gene>
<protein>
    <submittedName>
        <fullName evidence="2">Nuclear transport factor 2 family protein</fullName>
    </submittedName>
</protein>
<accession>A0ABW1KU24</accession>